<protein>
    <submittedName>
        <fullName evidence="1">Uncharacterized protein</fullName>
    </submittedName>
</protein>
<evidence type="ECO:0000313" key="1">
    <source>
        <dbReference type="EMBL" id="PEG34172.1"/>
    </source>
</evidence>
<organism evidence="1 2">
    <name type="scientific">Mycolicibacterium agri</name>
    <name type="common">Mycobacterium agri</name>
    <dbReference type="NCBI Taxonomy" id="36811"/>
    <lineage>
        <taxon>Bacteria</taxon>
        <taxon>Bacillati</taxon>
        <taxon>Actinomycetota</taxon>
        <taxon>Actinomycetes</taxon>
        <taxon>Mycobacteriales</taxon>
        <taxon>Mycobacteriaceae</taxon>
        <taxon>Mycolicibacterium</taxon>
    </lineage>
</organism>
<sequence length="171" mass="16903">MGAGSGDAAGVAAVVLTDRGVVDVADRSGCAALDPTVLDGVLSVTDFFGFVTRDSFRSDDVCAPPELEMTTPGATSCVLPDGDAFPLAVPALGFSGVLVSFVVGLEVVVSTGPVEVGSLVSPSLLLSFGPAVDEGLSCASEPASSAHAVPGPFAMARPIPKATASAPTRPT</sequence>
<reference evidence="1 2" key="1">
    <citation type="submission" date="2017-10" db="EMBL/GenBank/DDBJ databases">
        <title>The new phylogeny of genus Mycobacterium.</title>
        <authorList>
            <person name="Tortoli E."/>
            <person name="Trovato A."/>
            <person name="Cirillo D.M."/>
        </authorList>
    </citation>
    <scope>NUCLEOTIDE SEQUENCE [LARGE SCALE GENOMIC DNA]</scope>
    <source>
        <strain evidence="1 2">CCUG37673</strain>
    </source>
</reference>
<name>A0A2A7MQT2_MYCAG</name>
<evidence type="ECO:0000313" key="2">
    <source>
        <dbReference type="Proteomes" id="UP000220914"/>
    </source>
</evidence>
<accession>A0A2A7MQT2</accession>
<dbReference type="Proteomes" id="UP000220914">
    <property type="component" value="Unassembled WGS sequence"/>
</dbReference>
<dbReference type="AlphaFoldDB" id="A0A2A7MQT2"/>
<proteinExistence type="predicted"/>
<dbReference type="EMBL" id="PDCP01000074">
    <property type="protein sequence ID" value="PEG34172.1"/>
    <property type="molecule type" value="Genomic_DNA"/>
</dbReference>
<keyword evidence="2" id="KW-1185">Reference proteome</keyword>
<gene>
    <name evidence="1" type="ORF">CQY20_26810</name>
</gene>
<comment type="caution">
    <text evidence="1">The sequence shown here is derived from an EMBL/GenBank/DDBJ whole genome shotgun (WGS) entry which is preliminary data.</text>
</comment>